<dbReference type="InterPro" id="IPR000644">
    <property type="entry name" value="CBS_dom"/>
</dbReference>
<evidence type="ECO:0000256" key="1">
    <source>
        <dbReference type="ARBA" id="ARBA00022737"/>
    </source>
</evidence>
<name>A0A1U9KBS4_9BACL</name>
<keyword evidence="2" id="KW-0129">CBS domain</keyword>
<accession>A0A1U9KBS4</accession>
<evidence type="ECO:0000259" key="4">
    <source>
        <dbReference type="PROSITE" id="PS51671"/>
    </source>
</evidence>
<proteinExistence type="predicted"/>
<dbReference type="CDD" id="cd04584">
    <property type="entry name" value="CBS_pair_AcuB_like"/>
    <property type="match status" value="1"/>
</dbReference>
<dbReference type="Gene3D" id="3.10.580.10">
    <property type="entry name" value="CBS-domain"/>
    <property type="match status" value="1"/>
</dbReference>
<evidence type="ECO:0000313" key="6">
    <source>
        <dbReference type="Proteomes" id="UP000188603"/>
    </source>
</evidence>
<dbReference type="KEGG" id="ntr:B0W44_10230"/>
<dbReference type="STRING" id="1471761.B0W44_10230"/>
<feature type="domain" description="CBS" evidence="3">
    <location>
        <begin position="77"/>
        <end position="136"/>
    </location>
</feature>
<evidence type="ECO:0000256" key="2">
    <source>
        <dbReference type="PROSITE-ProRule" id="PRU00703"/>
    </source>
</evidence>
<dbReference type="InterPro" id="IPR051462">
    <property type="entry name" value="CBS_domain-containing"/>
</dbReference>
<evidence type="ECO:0008006" key="7">
    <source>
        <dbReference type="Google" id="ProtNLM"/>
    </source>
</evidence>
<dbReference type="SUPFAM" id="SSF55021">
    <property type="entry name" value="ACT-like"/>
    <property type="match status" value="1"/>
</dbReference>
<keyword evidence="1" id="KW-0677">Repeat</keyword>
<dbReference type="AlphaFoldDB" id="A0A1U9KBS4"/>
<protein>
    <recommendedName>
        <fullName evidence="7">Acetoin utilization protein AcuB</fullName>
    </recommendedName>
</protein>
<dbReference type="PROSITE" id="PS51371">
    <property type="entry name" value="CBS"/>
    <property type="match status" value="2"/>
</dbReference>
<feature type="domain" description="CBS" evidence="3">
    <location>
        <begin position="7"/>
        <end position="66"/>
    </location>
</feature>
<dbReference type="InterPro" id="IPR046342">
    <property type="entry name" value="CBS_dom_sf"/>
</dbReference>
<dbReference type="InterPro" id="IPR002912">
    <property type="entry name" value="ACT_dom"/>
</dbReference>
<feature type="domain" description="ACT" evidence="4">
    <location>
        <begin position="138"/>
        <end position="211"/>
    </location>
</feature>
<gene>
    <name evidence="5" type="ORF">B0W44_10230</name>
</gene>
<reference evidence="5 6" key="1">
    <citation type="journal article" date="2015" name="Int. J. Syst. Evol. Microbiol.">
        <title>Novibacillus thermophilus gen. nov., sp. nov., a Gram-staining-negative and moderately thermophilic member of the family Thermoactinomycetaceae.</title>
        <authorList>
            <person name="Yang G."/>
            <person name="Chen J."/>
            <person name="Zhou S."/>
        </authorList>
    </citation>
    <scope>NUCLEOTIDE SEQUENCE [LARGE SCALE GENOMIC DNA]</scope>
    <source>
        <strain evidence="5 6">SG-1</strain>
    </source>
</reference>
<dbReference type="RefSeq" id="WP_077721340.1">
    <property type="nucleotide sequence ID" value="NZ_CP019699.1"/>
</dbReference>
<dbReference type="SMART" id="SM00116">
    <property type="entry name" value="CBS"/>
    <property type="match status" value="2"/>
</dbReference>
<dbReference type="OrthoDB" id="9781631at2"/>
<dbReference type="SUPFAM" id="SSF54631">
    <property type="entry name" value="CBS-domain pair"/>
    <property type="match status" value="1"/>
</dbReference>
<sequence>MLVQDIMKTDVITIHPSETIRLALLTVQEHRIRHLPVVDQGGLVGIVTDRDLRDASPSTLERVRDERIMAQPVSSIMTKEVLTAHPRDFVEEAALTLYEYNVGCLPVVRQNRIVGILTRKDILHTLVELMGVTKPSQRVEMTVPDQAGVLAEVTEVFRSHNMNVASVFTYTGEEPDSLHLVFRLETMDARDVVNELDAKGFRVVWPTKDPKDWD</sequence>
<dbReference type="Pfam" id="PF01842">
    <property type="entry name" value="ACT"/>
    <property type="match status" value="1"/>
</dbReference>
<dbReference type="InterPro" id="IPR045865">
    <property type="entry name" value="ACT-like_dom_sf"/>
</dbReference>
<dbReference type="PANTHER" id="PTHR48108">
    <property type="entry name" value="CBS DOMAIN-CONTAINING PROTEIN CBSX2, CHLOROPLASTIC"/>
    <property type="match status" value="1"/>
</dbReference>
<dbReference type="PANTHER" id="PTHR48108:SF2">
    <property type="entry name" value="ACETOIN UTILIZATION PROTEIN ACUB"/>
    <property type="match status" value="1"/>
</dbReference>
<dbReference type="PROSITE" id="PS51671">
    <property type="entry name" value="ACT"/>
    <property type="match status" value="1"/>
</dbReference>
<dbReference type="Gene3D" id="3.30.70.260">
    <property type="match status" value="1"/>
</dbReference>
<evidence type="ECO:0000313" key="5">
    <source>
        <dbReference type="EMBL" id="AQS57498.1"/>
    </source>
</evidence>
<evidence type="ECO:0000259" key="3">
    <source>
        <dbReference type="PROSITE" id="PS51371"/>
    </source>
</evidence>
<keyword evidence="6" id="KW-1185">Reference proteome</keyword>
<organism evidence="5 6">
    <name type="scientific">Novibacillus thermophilus</name>
    <dbReference type="NCBI Taxonomy" id="1471761"/>
    <lineage>
        <taxon>Bacteria</taxon>
        <taxon>Bacillati</taxon>
        <taxon>Bacillota</taxon>
        <taxon>Bacilli</taxon>
        <taxon>Bacillales</taxon>
        <taxon>Thermoactinomycetaceae</taxon>
        <taxon>Novibacillus</taxon>
    </lineage>
</organism>
<dbReference type="EMBL" id="CP019699">
    <property type="protein sequence ID" value="AQS57498.1"/>
    <property type="molecule type" value="Genomic_DNA"/>
</dbReference>
<dbReference type="Pfam" id="PF00571">
    <property type="entry name" value="CBS"/>
    <property type="match status" value="2"/>
</dbReference>
<dbReference type="Proteomes" id="UP000188603">
    <property type="component" value="Chromosome"/>
</dbReference>